<name>A0A0V1H017_9BILA</name>
<proteinExistence type="predicted"/>
<evidence type="ECO:0000313" key="1">
    <source>
        <dbReference type="EMBL" id="KRZ03918.1"/>
    </source>
</evidence>
<dbReference type="EMBL" id="JYDP01000178">
    <property type="protein sequence ID" value="KRZ03918.1"/>
    <property type="molecule type" value="Genomic_DNA"/>
</dbReference>
<dbReference type="Proteomes" id="UP000055024">
    <property type="component" value="Unassembled WGS sequence"/>
</dbReference>
<dbReference type="OrthoDB" id="6154864at2759"/>
<accession>A0A0V1H017</accession>
<gene>
    <name evidence="1" type="ORF">T11_17011</name>
</gene>
<evidence type="ECO:0000313" key="2">
    <source>
        <dbReference type="Proteomes" id="UP000055024"/>
    </source>
</evidence>
<sequence length="149" mass="17186">MQRNVGERDLNARYNRETDTKRKVKMPLATAFLPVPQVYKGSCLLEAGTTAKTNNHLEGWHNRLIKKADKSHLRFYELLQLLITEHSAMDTLTGQLRSENATSGNLRRVSSVYSEKHQRVKQYMGEYMSGRRTLGQFLEALMYITPEPI</sequence>
<organism evidence="1 2">
    <name type="scientific">Trichinella zimbabwensis</name>
    <dbReference type="NCBI Taxonomy" id="268475"/>
    <lineage>
        <taxon>Eukaryota</taxon>
        <taxon>Metazoa</taxon>
        <taxon>Ecdysozoa</taxon>
        <taxon>Nematoda</taxon>
        <taxon>Enoplea</taxon>
        <taxon>Dorylaimia</taxon>
        <taxon>Trichinellida</taxon>
        <taxon>Trichinellidae</taxon>
        <taxon>Trichinella</taxon>
    </lineage>
</organism>
<dbReference type="AlphaFoldDB" id="A0A0V1H017"/>
<reference evidence="1 2" key="1">
    <citation type="submission" date="2015-01" db="EMBL/GenBank/DDBJ databases">
        <title>Evolution of Trichinella species and genotypes.</title>
        <authorList>
            <person name="Korhonen P.K."/>
            <person name="Edoardo P."/>
            <person name="Giuseppe L.R."/>
            <person name="Gasser R.B."/>
        </authorList>
    </citation>
    <scope>NUCLEOTIDE SEQUENCE [LARGE SCALE GENOMIC DNA]</scope>
    <source>
        <strain evidence="1">ISS1029</strain>
    </source>
</reference>
<comment type="caution">
    <text evidence="1">The sequence shown here is derived from an EMBL/GenBank/DDBJ whole genome shotgun (WGS) entry which is preliminary data.</text>
</comment>
<keyword evidence="2" id="KW-1185">Reference proteome</keyword>
<protein>
    <submittedName>
        <fullName evidence="1">Uncharacterized protein</fullName>
    </submittedName>
</protein>